<keyword evidence="1" id="KW-0808">Transferase</keyword>
<accession>A0A1S1N6Z6</accession>
<dbReference type="Proteomes" id="UP000180253">
    <property type="component" value="Unassembled WGS sequence"/>
</dbReference>
<evidence type="ECO:0000256" key="2">
    <source>
        <dbReference type="ARBA" id="ARBA00022741"/>
    </source>
</evidence>
<dbReference type="PANTHER" id="PTHR43654:SF1">
    <property type="entry name" value="ISOPENTENYL PHOSPHATE KINASE"/>
    <property type="match status" value="1"/>
</dbReference>
<dbReference type="SUPFAM" id="SSF53633">
    <property type="entry name" value="Carbamate kinase-like"/>
    <property type="match status" value="1"/>
</dbReference>
<dbReference type="RefSeq" id="WP_070991872.1">
    <property type="nucleotide sequence ID" value="NZ_CBCSHD010000002.1"/>
</dbReference>
<name>A0A1S1N6Z6_9GAMM</name>
<feature type="domain" description="Aspartate/glutamate/uridylate kinase" evidence="5">
    <location>
        <begin position="7"/>
        <end position="235"/>
    </location>
</feature>
<keyword evidence="7" id="KW-1185">Reference proteome</keyword>
<organism evidence="6 7">
    <name type="scientific">Pseudoalteromonas byunsanensis</name>
    <dbReference type="NCBI Taxonomy" id="327939"/>
    <lineage>
        <taxon>Bacteria</taxon>
        <taxon>Pseudomonadati</taxon>
        <taxon>Pseudomonadota</taxon>
        <taxon>Gammaproteobacteria</taxon>
        <taxon>Alteromonadales</taxon>
        <taxon>Pseudoalteromonadaceae</taxon>
        <taxon>Pseudoalteromonas</taxon>
    </lineage>
</organism>
<dbReference type="InterPro" id="IPR036393">
    <property type="entry name" value="AceGlu_kinase-like_sf"/>
</dbReference>
<dbReference type="GO" id="GO:0005829">
    <property type="term" value="C:cytosol"/>
    <property type="evidence" value="ECO:0007669"/>
    <property type="project" value="TreeGrafter"/>
</dbReference>
<dbReference type="STRING" id="327939.BIW53_10710"/>
<proteinExistence type="predicted"/>
<gene>
    <name evidence="6" type="ORF">BIW53_10710</name>
</gene>
<evidence type="ECO:0000256" key="3">
    <source>
        <dbReference type="ARBA" id="ARBA00022777"/>
    </source>
</evidence>
<protein>
    <recommendedName>
        <fullName evidence="5">Aspartate/glutamate/uridylate kinase domain-containing protein</fullName>
    </recommendedName>
</protein>
<evidence type="ECO:0000256" key="1">
    <source>
        <dbReference type="ARBA" id="ARBA00022679"/>
    </source>
</evidence>
<reference evidence="6 7" key="1">
    <citation type="submission" date="2016-10" db="EMBL/GenBank/DDBJ databases">
        <title>Pseudoalteromonas amylolytica sp. nov., isolated from the surface seawater.</title>
        <authorList>
            <person name="Wu Y.-H."/>
            <person name="Cheng H."/>
            <person name="Jin X.-B."/>
            <person name="Wang C.-S."/>
            <person name="Xu X.-W."/>
        </authorList>
    </citation>
    <scope>NUCLEOTIDE SEQUENCE [LARGE SCALE GENOMIC DNA]</scope>
    <source>
        <strain evidence="6 7">JCM 12483</strain>
    </source>
</reference>
<keyword evidence="2" id="KW-0547">Nucleotide-binding</keyword>
<dbReference type="PANTHER" id="PTHR43654">
    <property type="entry name" value="GLUTAMATE 5-KINASE"/>
    <property type="match status" value="1"/>
</dbReference>
<dbReference type="InterPro" id="IPR001048">
    <property type="entry name" value="Asp/Glu/Uridylate_kinase"/>
</dbReference>
<dbReference type="EMBL" id="MNAN01000031">
    <property type="protein sequence ID" value="OHU95188.1"/>
    <property type="molecule type" value="Genomic_DNA"/>
</dbReference>
<evidence type="ECO:0000313" key="7">
    <source>
        <dbReference type="Proteomes" id="UP000180253"/>
    </source>
</evidence>
<sequence length="276" mass="30895">MVTSADLLIVKVGGSLFSDKMTDRQLDEQALQTYAQLMASLYRNAPGHVIMISGGGSYGHHAVRCIDESDELSLLSLGMINFELKCVWHEQLKRCGIKSYPLHLASMTSCVNRENFDSSAKFVNKLLYAKYLPLVTGDALLNEQGVLEVVGSDYVAGAFKDLEFNKIRIVIMTDVPGVLQKSATGQFETIKEIDQFNDPAQWLWETPEGDTSGAMQGKIAALLKQAKWGAECFIVEGQACLKNPRWLFEEHSDWPEEFKSTQIIWRENNAKDTEGY</sequence>
<dbReference type="Gene3D" id="3.40.1160.10">
    <property type="entry name" value="Acetylglutamate kinase-like"/>
    <property type="match status" value="1"/>
</dbReference>
<keyword evidence="3" id="KW-0418">Kinase</keyword>
<dbReference type="AlphaFoldDB" id="A0A1S1N6Z6"/>
<dbReference type="GO" id="GO:0004349">
    <property type="term" value="F:glutamate 5-kinase activity"/>
    <property type="evidence" value="ECO:0007669"/>
    <property type="project" value="TreeGrafter"/>
</dbReference>
<dbReference type="GO" id="GO:0005524">
    <property type="term" value="F:ATP binding"/>
    <property type="evidence" value="ECO:0007669"/>
    <property type="project" value="UniProtKB-KW"/>
</dbReference>
<evidence type="ECO:0000313" key="6">
    <source>
        <dbReference type="EMBL" id="OHU95188.1"/>
    </source>
</evidence>
<evidence type="ECO:0000259" key="5">
    <source>
        <dbReference type="Pfam" id="PF00696"/>
    </source>
</evidence>
<dbReference type="Pfam" id="PF00696">
    <property type="entry name" value="AA_kinase"/>
    <property type="match status" value="1"/>
</dbReference>
<keyword evidence="4" id="KW-0067">ATP-binding</keyword>
<evidence type="ECO:0000256" key="4">
    <source>
        <dbReference type="ARBA" id="ARBA00022840"/>
    </source>
</evidence>
<comment type="caution">
    <text evidence="6">The sequence shown here is derived from an EMBL/GenBank/DDBJ whole genome shotgun (WGS) entry which is preliminary data.</text>
</comment>